<evidence type="ECO:0000256" key="3">
    <source>
        <dbReference type="ARBA" id="ARBA00011738"/>
    </source>
</evidence>
<keyword evidence="5 8" id="KW-0808">Transferase</keyword>
<evidence type="ECO:0000256" key="4">
    <source>
        <dbReference type="ARBA" id="ARBA00022576"/>
    </source>
</evidence>
<dbReference type="InterPro" id="IPR015421">
    <property type="entry name" value="PyrdxlP-dep_Trfase_major"/>
</dbReference>
<evidence type="ECO:0000256" key="2">
    <source>
        <dbReference type="ARBA" id="ARBA00007441"/>
    </source>
</evidence>
<dbReference type="Gene3D" id="3.90.1150.10">
    <property type="entry name" value="Aspartate Aminotransferase, domain 1"/>
    <property type="match status" value="1"/>
</dbReference>
<protein>
    <recommendedName>
        <fullName evidence="8">Aspartate aminotransferase</fullName>
        <ecNumber evidence="8">2.6.1.1</ecNumber>
    </recommendedName>
</protein>
<evidence type="ECO:0000259" key="9">
    <source>
        <dbReference type="Pfam" id="PF00155"/>
    </source>
</evidence>
<dbReference type="Pfam" id="PF00155">
    <property type="entry name" value="Aminotran_1_2"/>
    <property type="match status" value="1"/>
</dbReference>
<feature type="domain" description="Aminotransferase class I/classII large" evidence="9">
    <location>
        <begin position="43"/>
        <end position="409"/>
    </location>
</feature>
<dbReference type="PANTHER" id="PTHR11879:SF22">
    <property type="entry name" value="ASPARTATE AMINOTRANSFERASE, MITOCHONDRIAL"/>
    <property type="match status" value="1"/>
</dbReference>
<dbReference type="CDD" id="cd00609">
    <property type="entry name" value="AAT_like"/>
    <property type="match status" value="1"/>
</dbReference>
<sequence length="414" mass="45703">MSVSKKLFSTAVRGKSWWSHVEMGPPDAILGVTEAYKADSNPKKINLGVGAYRDDQGKPFVLPSVKEAERQVIAANLDKEYAGIVGLPEFTKLSAKLALGENSEVIKNKRIFTTQSISGTGALRIGSEFLAKYAKTKVIYQPTPTWGNHVPVFKFAGVDVKQYRYYDKSTCGFDEAGALADIAQIPEGSTILLHACAHNPTGVDPSREQWKKISDIVKKRNLFVFFDMAYQGFASGDVDNDAFAVRYFIEQGHNIILSQSFAKNMGLYGERVGAFSVVTSDADEAARVASQVKILIRPLYSNPPVHGARIASRILSDPALNKQWLGDVKLMADRIITMRTQLKDLLAKEGSTRNWEHITNQIGMFCFTGINQQQVEKLIKEHSVYLTKDGRISVAGISSNNVAYLAHALHQVTK</sequence>
<dbReference type="AlphaFoldDB" id="A0A1I7TJA0"/>
<dbReference type="InterPro" id="IPR004838">
    <property type="entry name" value="NHTrfase_class1_PyrdxlP-BS"/>
</dbReference>
<comment type="similarity">
    <text evidence="2">Belongs to the class-I pyridoxal-phosphate-dependent aminotransferase family.</text>
</comment>
<evidence type="ECO:0000256" key="8">
    <source>
        <dbReference type="RuleBase" id="RU000480"/>
    </source>
</evidence>
<dbReference type="PRINTS" id="PR00799">
    <property type="entry name" value="TRANSAMINASE"/>
</dbReference>
<dbReference type="FunFam" id="3.40.640.10:FF:000147">
    <property type="entry name" value="Aspartate aminotransferase"/>
    <property type="match status" value="1"/>
</dbReference>
<comment type="cofactor">
    <cofactor evidence="1">
        <name>pyridoxal 5'-phosphate</name>
        <dbReference type="ChEBI" id="CHEBI:597326"/>
    </cofactor>
</comment>
<accession>A0A1I7TJA0</accession>
<evidence type="ECO:0000256" key="1">
    <source>
        <dbReference type="ARBA" id="ARBA00001933"/>
    </source>
</evidence>
<dbReference type="GO" id="GO:0030170">
    <property type="term" value="F:pyridoxal phosphate binding"/>
    <property type="evidence" value="ECO:0007669"/>
    <property type="project" value="InterPro"/>
</dbReference>
<dbReference type="NCBIfam" id="NF006719">
    <property type="entry name" value="PRK09257.1"/>
    <property type="match status" value="1"/>
</dbReference>
<keyword evidence="10" id="KW-1185">Reference proteome</keyword>
<dbReference type="EC" id="2.6.1.1" evidence="8"/>
<dbReference type="Gene3D" id="3.40.640.10">
    <property type="entry name" value="Type I PLP-dependent aspartate aminotransferase-like (Major domain)"/>
    <property type="match status" value="1"/>
</dbReference>
<keyword evidence="6" id="KW-0663">Pyridoxal phosphate</keyword>
<dbReference type="InterPro" id="IPR000796">
    <property type="entry name" value="Asp_trans"/>
</dbReference>
<dbReference type="GO" id="GO:0004069">
    <property type="term" value="F:L-aspartate:2-oxoglutarate aminotransferase activity"/>
    <property type="evidence" value="ECO:0007669"/>
    <property type="project" value="UniProtKB-EC"/>
</dbReference>
<dbReference type="WBParaSite" id="Csp11.Scaffold626.g6479.t1">
    <property type="protein sequence ID" value="Csp11.Scaffold626.g6479.t1"/>
    <property type="gene ID" value="Csp11.Scaffold626.g6479"/>
</dbReference>
<comment type="subunit">
    <text evidence="3 8">Homodimer.</text>
</comment>
<dbReference type="SUPFAM" id="SSF53383">
    <property type="entry name" value="PLP-dependent transferases"/>
    <property type="match status" value="1"/>
</dbReference>
<dbReference type="GO" id="GO:0005739">
    <property type="term" value="C:mitochondrion"/>
    <property type="evidence" value="ECO:0007669"/>
    <property type="project" value="TreeGrafter"/>
</dbReference>
<dbReference type="STRING" id="1561998.A0A1I7TJA0"/>
<proteinExistence type="inferred from homology"/>
<dbReference type="PANTHER" id="PTHR11879">
    <property type="entry name" value="ASPARTATE AMINOTRANSFERASE"/>
    <property type="match status" value="1"/>
</dbReference>
<evidence type="ECO:0000313" key="11">
    <source>
        <dbReference type="WBParaSite" id="Csp11.Scaffold626.g6479.t1"/>
    </source>
</evidence>
<name>A0A1I7TJA0_9PELO</name>
<dbReference type="FunFam" id="3.90.1150.10:FF:000001">
    <property type="entry name" value="Aspartate aminotransferase"/>
    <property type="match status" value="1"/>
</dbReference>
<dbReference type="eggNOG" id="KOG1411">
    <property type="taxonomic scope" value="Eukaryota"/>
</dbReference>
<dbReference type="PROSITE" id="PS00105">
    <property type="entry name" value="AA_TRANSFER_CLASS_1"/>
    <property type="match status" value="1"/>
</dbReference>
<comment type="miscellaneous">
    <text evidence="8">In eukaryotes there are cytoplasmic, mitochondrial and chloroplastic isozymes.</text>
</comment>
<evidence type="ECO:0000256" key="5">
    <source>
        <dbReference type="ARBA" id="ARBA00022679"/>
    </source>
</evidence>
<comment type="catalytic activity">
    <reaction evidence="7 8">
        <text>L-aspartate + 2-oxoglutarate = oxaloacetate + L-glutamate</text>
        <dbReference type="Rhea" id="RHEA:21824"/>
        <dbReference type="ChEBI" id="CHEBI:16452"/>
        <dbReference type="ChEBI" id="CHEBI:16810"/>
        <dbReference type="ChEBI" id="CHEBI:29985"/>
        <dbReference type="ChEBI" id="CHEBI:29991"/>
        <dbReference type="EC" id="2.6.1.1"/>
    </reaction>
</comment>
<dbReference type="InterPro" id="IPR015424">
    <property type="entry name" value="PyrdxlP-dep_Trfase"/>
</dbReference>
<reference evidence="11" key="1">
    <citation type="submission" date="2016-11" db="UniProtKB">
        <authorList>
            <consortium name="WormBaseParasite"/>
        </authorList>
    </citation>
    <scope>IDENTIFICATION</scope>
</reference>
<evidence type="ECO:0000313" key="10">
    <source>
        <dbReference type="Proteomes" id="UP000095282"/>
    </source>
</evidence>
<dbReference type="GO" id="GO:0006533">
    <property type="term" value="P:L-aspartate catabolic process"/>
    <property type="evidence" value="ECO:0007669"/>
    <property type="project" value="TreeGrafter"/>
</dbReference>
<keyword evidence="4 8" id="KW-0032">Aminotransferase</keyword>
<dbReference type="Proteomes" id="UP000095282">
    <property type="component" value="Unplaced"/>
</dbReference>
<dbReference type="InterPro" id="IPR015422">
    <property type="entry name" value="PyrdxlP-dep_Trfase_small"/>
</dbReference>
<dbReference type="FunFam" id="3.90.1150.10:FF:000160">
    <property type="entry name" value="Similar to aspartate aminotransferase"/>
    <property type="match status" value="1"/>
</dbReference>
<organism evidence="10 11">
    <name type="scientific">Caenorhabditis tropicalis</name>
    <dbReference type="NCBI Taxonomy" id="1561998"/>
    <lineage>
        <taxon>Eukaryota</taxon>
        <taxon>Metazoa</taxon>
        <taxon>Ecdysozoa</taxon>
        <taxon>Nematoda</taxon>
        <taxon>Chromadorea</taxon>
        <taxon>Rhabditida</taxon>
        <taxon>Rhabditina</taxon>
        <taxon>Rhabditomorpha</taxon>
        <taxon>Rhabditoidea</taxon>
        <taxon>Rhabditidae</taxon>
        <taxon>Peloderinae</taxon>
        <taxon>Caenorhabditis</taxon>
    </lineage>
</organism>
<evidence type="ECO:0000256" key="7">
    <source>
        <dbReference type="ARBA" id="ARBA00049185"/>
    </source>
</evidence>
<dbReference type="InterPro" id="IPR004839">
    <property type="entry name" value="Aminotransferase_I/II_large"/>
</dbReference>
<evidence type="ECO:0000256" key="6">
    <source>
        <dbReference type="ARBA" id="ARBA00022898"/>
    </source>
</evidence>